<dbReference type="PROSITE" id="PS51471">
    <property type="entry name" value="FE2OG_OXY"/>
    <property type="match status" value="1"/>
</dbReference>
<dbReference type="EMBL" id="CP157355">
    <property type="protein sequence ID" value="XBM01649.1"/>
    <property type="molecule type" value="Genomic_DNA"/>
</dbReference>
<feature type="domain" description="Fe2OG dioxygenase" evidence="7">
    <location>
        <begin position="97"/>
        <end position="194"/>
    </location>
</feature>
<evidence type="ECO:0000259" key="7">
    <source>
        <dbReference type="PROSITE" id="PS51471"/>
    </source>
</evidence>
<dbReference type="InterPro" id="IPR006620">
    <property type="entry name" value="Pro_4_hyd_alph"/>
</dbReference>
<evidence type="ECO:0000256" key="2">
    <source>
        <dbReference type="ARBA" id="ARBA00022723"/>
    </source>
</evidence>
<name>A0AAU7FDP5_9NEIS</name>
<keyword evidence="4" id="KW-0223">Dioxygenase</keyword>
<dbReference type="InterPro" id="IPR051559">
    <property type="entry name" value="HIF_prolyl_hydroxylases"/>
</dbReference>
<dbReference type="Gene3D" id="2.60.120.620">
    <property type="entry name" value="q2cbj1_9rhob like domain"/>
    <property type="match status" value="1"/>
</dbReference>
<dbReference type="GO" id="GO:0031543">
    <property type="term" value="F:peptidyl-proline dioxygenase activity"/>
    <property type="evidence" value="ECO:0007669"/>
    <property type="project" value="TreeGrafter"/>
</dbReference>
<dbReference type="KEGG" id="cmav:ABHF33_05040"/>
<evidence type="ECO:0000256" key="5">
    <source>
        <dbReference type="ARBA" id="ARBA00023002"/>
    </source>
</evidence>
<dbReference type="RefSeq" id="WP_348945925.1">
    <property type="nucleotide sequence ID" value="NZ_CP157355.1"/>
</dbReference>
<dbReference type="GO" id="GO:0031418">
    <property type="term" value="F:L-ascorbic acid binding"/>
    <property type="evidence" value="ECO:0007669"/>
    <property type="project" value="UniProtKB-KW"/>
</dbReference>
<keyword evidence="2" id="KW-0479">Metal-binding</keyword>
<dbReference type="GO" id="GO:0008198">
    <property type="term" value="F:ferrous iron binding"/>
    <property type="evidence" value="ECO:0007669"/>
    <property type="project" value="TreeGrafter"/>
</dbReference>
<evidence type="ECO:0000313" key="8">
    <source>
        <dbReference type="EMBL" id="XBM01649.1"/>
    </source>
</evidence>
<dbReference type="Pfam" id="PF13640">
    <property type="entry name" value="2OG-FeII_Oxy_3"/>
    <property type="match status" value="1"/>
</dbReference>
<dbReference type="PANTHER" id="PTHR12907:SF26">
    <property type="entry name" value="HIF PROLYL HYDROXYLASE, ISOFORM C"/>
    <property type="match status" value="1"/>
</dbReference>
<sequence length="197" mass="22911">MSEAVYTSICDALAEQGWIIVPDFLDAQTVSELHQLAQQRREAFHRAGVGREAAHQVRNDIRGDSVLWIEDHDEAMQQANARMAQLQQHLNRELFLGLAELEWHFAHYPVGAFYQRHLDQHRAQDTRVVTVVQYLNPDWHTDDGGQLRLYLNDGEQLDVTPYGGTLAVFMSDRFEHEVLPARRDRYSLTGWYRRRAL</sequence>
<dbReference type="InterPro" id="IPR005123">
    <property type="entry name" value="Oxoglu/Fe-dep_dioxygenase_dom"/>
</dbReference>
<dbReference type="AlphaFoldDB" id="A0AAU7FDP5"/>
<evidence type="ECO:0000256" key="1">
    <source>
        <dbReference type="ARBA" id="ARBA00001961"/>
    </source>
</evidence>
<evidence type="ECO:0000256" key="6">
    <source>
        <dbReference type="ARBA" id="ARBA00023004"/>
    </source>
</evidence>
<proteinExistence type="predicted"/>
<organism evidence="8">
    <name type="scientific">Chitinibacter mangrovi</name>
    <dbReference type="NCBI Taxonomy" id="3153927"/>
    <lineage>
        <taxon>Bacteria</taxon>
        <taxon>Pseudomonadati</taxon>
        <taxon>Pseudomonadota</taxon>
        <taxon>Betaproteobacteria</taxon>
        <taxon>Neisseriales</taxon>
        <taxon>Chitinibacteraceae</taxon>
        <taxon>Chitinibacter</taxon>
    </lineage>
</organism>
<keyword evidence="6" id="KW-0408">Iron</keyword>
<dbReference type="InterPro" id="IPR044862">
    <property type="entry name" value="Pro_4_hyd_alph_FE2OG_OXY"/>
</dbReference>
<comment type="cofactor">
    <cofactor evidence="1">
        <name>L-ascorbate</name>
        <dbReference type="ChEBI" id="CHEBI:38290"/>
    </cofactor>
</comment>
<dbReference type="PANTHER" id="PTHR12907">
    <property type="entry name" value="EGL NINE HOMOLOG-RELATED"/>
    <property type="match status" value="1"/>
</dbReference>
<accession>A0AAU7FDP5</accession>
<dbReference type="SMART" id="SM00702">
    <property type="entry name" value="P4Hc"/>
    <property type="match status" value="1"/>
</dbReference>
<protein>
    <submittedName>
        <fullName evidence="8">2OG-Fe(II) oxygenase</fullName>
    </submittedName>
</protein>
<dbReference type="GO" id="GO:0071456">
    <property type="term" value="P:cellular response to hypoxia"/>
    <property type="evidence" value="ECO:0007669"/>
    <property type="project" value="TreeGrafter"/>
</dbReference>
<evidence type="ECO:0000256" key="3">
    <source>
        <dbReference type="ARBA" id="ARBA00022896"/>
    </source>
</evidence>
<gene>
    <name evidence="8" type="ORF">ABHF33_05040</name>
</gene>
<evidence type="ECO:0000256" key="4">
    <source>
        <dbReference type="ARBA" id="ARBA00022964"/>
    </source>
</evidence>
<keyword evidence="5" id="KW-0560">Oxidoreductase</keyword>
<reference evidence="8" key="1">
    <citation type="submission" date="2024-05" db="EMBL/GenBank/DDBJ databases">
        <authorList>
            <person name="Yang L."/>
            <person name="Pan L."/>
        </authorList>
    </citation>
    <scope>NUCLEOTIDE SEQUENCE</scope>
    <source>
        <strain evidence="8">FCG-7</strain>
    </source>
</reference>
<keyword evidence="3" id="KW-0847">Vitamin C</keyword>